<name>A0ABZ2CLE5_9BACI</name>
<protein>
    <submittedName>
        <fullName evidence="3">Transposase</fullName>
    </submittedName>
</protein>
<dbReference type="Proteomes" id="UP001357223">
    <property type="component" value="Chromosome"/>
</dbReference>
<reference evidence="3 4" key="1">
    <citation type="submission" date="2023-10" db="EMBL/GenBank/DDBJ databases">
        <title>Niallia locisalis sp.nov. isolated from a salt pond sample.</title>
        <authorList>
            <person name="Li X.-J."/>
            <person name="Dong L."/>
        </authorList>
    </citation>
    <scope>NUCLEOTIDE SEQUENCE [LARGE SCALE GENOMIC DNA]</scope>
    <source>
        <strain evidence="3 4">DSM 29761</strain>
    </source>
</reference>
<accession>A0ABZ2CLE5</accession>
<gene>
    <name evidence="3" type="ORF">R4Z09_12575</name>
</gene>
<evidence type="ECO:0000259" key="2">
    <source>
        <dbReference type="Pfam" id="PF02371"/>
    </source>
</evidence>
<feature type="compositionally biased region" description="Basic residues" evidence="1">
    <location>
        <begin position="14"/>
        <end position="23"/>
    </location>
</feature>
<dbReference type="PANTHER" id="PTHR33055:SF3">
    <property type="entry name" value="PUTATIVE TRANSPOSASE FOR IS117-RELATED"/>
    <property type="match status" value="1"/>
</dbReference>
<evidence type="ECO:0000313" key="3">
    <source>
        <dbReference type="EMBL" id="WVX84388.1"/>
    </source>
</evidence>
<dbReference type="InterPro" id="IPR003346">
    <property type="entry name" value="Transposase_20"/>
</dbReference>
<feature type="region of interest" description="Disordered" evidence="1">
    <location>
        <begin position="1"/>
        <end position="23"/>
    </location>
</feature>
<dbReference type="InterPro" id="IPR047650">
    <property type="entry name" value="Transpos_IS110"/>
</dbReference>
<dbReference type="EMBL" id="CP137640">
    <property type="protein sequence ID" value="WVX84388.1"/>
    <property type="molecule type" value="Genomic_DNA"/>
</dbReference>
<dbReference type="Pfam" id="PF02371">
    <property type="entry name" value="Transposase_20"/>
    <property type="match status" value="1"/>
</dbReference>
<evidence type="ECO:0000256" key="1">
    <source>
        <dbReference type="SAM" id="MobiDB-lite"/>
    </source>
</evidence>
<feature type="domain" description="Transposase IS116/IS110/IS902 C-terminal" evidence="2">
    <location>
        <begin position="2"/>
        <end position="52"/>
    </location>
</feature>
<sequence>MKLAGLSLKENTSGKHKGRTKITKRGRKKLRALLFRVCMIMVAKNSAFKALHAYYTQRPDNPLKKMQSLIALCNKLIRILFAIGKKQFEFSEERMLKDIPHMRAKIEVEKAA</sequence>
<evidence type="ECO:0000313" key="4">
    <source>
        <dbReference type="Proteomes" id="UP001357223"/>
    </source>
</evidence>
<organism evidence="3 4">
    <name type="scientific">Niallia oryzisoli</name>
    <dbReference type="NCBI Taxonomy" id="1737571"/>
    <lineage>
        <taxon>Bacteria</taxon>
        <taxon>Bacillati</taxon>
        <taxon>Bacillota</taxon>
        <taxon>Bacilli</taxon>
        <taxon>Bacillales</taxon>
        <taxon>Bacillaceae</taxon>
        <taxon>Niallia</taxon>
    </lineage>
</organism>
<keyword evidence="4" id="KW-1185">Reference proteome</keyword>
<dbReference type="PANTHER" id="PTHR33055">
    <property type="entry name" value="TRANSPOSASE FOR INSERTION SEQUENCE ELEMENT IS1111A"/>
    <property type="match status" value="1"/>
</dbReference>
<proteinExistence type="predicted"/>